<dbReference type="GO" id="GO:0005886">
    <property type="term" value="C:plasma membrane"/>
    <property type="evidence" value="ECO:0007669"/>
    <property type="project" value="TreeGrafter"/>
</dbReference>
<dbReference type="InterPro" id="IPR011642">
    <property type="entry name" value="Gate_dom"/>
</dbReference>
<keyword evidence="1" id="KW-1133">Transmembrane helix</keyword>
<evidence type="ECO:0000259" key="2">
    <source>
        <dbReference type="Pfam" id="PF07670"/>
    </source>
</evidence>
<reference evidence="3" key="2">
    <citation type="journal article" date="2021" name="PeerJ">
        <title>Extensive microbial diversity within the chicken gut microbiome revealed by metagenomics and culture.</title>
        <authorList>
            <person name="Gilroy R."/>
            <person name="Ravi A."/>
            <person name="Getino M."/>
            <person name="Pursley I."/>
            <person name="Horton D.L."/>
            <person name="Alikhan N.F."/>
            <person name="Baker D."/>
            <person name="Gharbi K."/>
            <person name="Hall N."/>
            <person name="Watson M."/>
            <person name="Adriaenssens E.M."/>
            <person name="Foster-Nyarko E."/>
            <person name="Jarju S."/>
            <person name="Secka A."/>
            <person name="Antonio M."/>
            <person name="Oren A."/>
            <person name="Chaudhuri R.R."/>
            <person name="La Ragione R."/>
            <person name="Hildebrand F."/>
            <person name="Pallen M.J."/>
        </authorList>
    </citation>
    <scope>NUCLEOTIDE SEQUENCE</scope>
    <source>
        <strain evidence="3">ChiGjej1B1-1684</strain>
    </source>
</reference>
<comment type="caution">
    <text evidence="3">The sequence shown here is derived from an EMBL/GenBank/DDBJ whole genome shotgun (WGS) entry which is preliminary data.</text>
</comment>
<protein>
    <submittedName>
        <fullName evidence="3">Spore maturation protein</fullName>
    </submittedName>
</protein>
<gene>
    <name evidence="3" type="ORF">IAD22_04015</name>
</gene>
<dbReference type="PANTHER" id="PTHR35793:SF2">
    <property type="entry name" value="INNER MEMBRANE PROTEIN YJIG"/>
    <property type="match status" value="1"/>
</dbReference>
<feature type="transmembrane region" description="Helical" evidence="1">
    <location>
        <begin position="134"/>
        <end position="156"/>
    </location>
</feature>
<dbReference type="PANTHER" id="PTHR35793">
    <property type="entry name" value="INNER MEMBRANE PROTEIN YJIG"/>
    <property type="match status" value="1"/>
</dbReference>
<reference evidence="3" key="1">
    <citation type="submission" date="2020-10" db="EMBL/GenBank/DDBJ databases">
        <authorList>
            <person name="Gilroy R."/>
        </authorList>
    </citation>
    <scope>NUCLEOTIDE SEQUENCE</scope>
    <source>
        <strain evidence="3">ChiGjej1B1-1684</strain>
    </source>
</reference>
<keyword evidence="1" id="KW-0812">Transmembrane</keyword>
<sequence length="157" mass="16611">MAMALFKRVPVFECFLRGAKSGLTVLLEITPVIVGFVAMIEVMKASGLFDVFSSLIAPAADFLGFPKEIVPMALLRPVSGGGSTALLSDLLSQYGPDSLIGRITSVMSGSTETTFYAIAVYYGSVGVSKTRHTLLCALLADFTAACLAVVTVKLLMY</sequence>
<dbReference type="Proteomes" id="UP000824118">
    <property type="component" value="Unassembled WGS sequence"/>
</dbReference>
<dbReference type="AlphaFoldDB" id="A0A9D1LY53"/>
<feature type="domain" description="Nucleoside transporter/FeoB GTPase Gate" evidence="2">
    <location>
        <begin position="27"/>
        <end position="126"/>
    </location>
</feature>
<feature type="transmembrane region" description="Helical" evidence="1">
    <location>
        <begin position="21"/>
        <end position="40"/>
    </location>
</feature>
<dbReference type="EMBL" id="DVNG01000058">
    <property type="protein sequence ID" value="HIU50160.1"/>
    <property type="molecule type" value="Genomic_DNA"/>
</dbReference>
<feature type="transmembrane region" description="Helical" evidence="1">
    <location>
        <begin position="99"/>
        <end position="122"/>
    </location>
</feature>
<name>A0A9D1LY53_9FIRM</name>
<organism evidence="3 4">
    <name type="scientific">Candidatus Limousia pullorum</name>
    <dbReference type="NCBI Taxonomy" id="2840860"/>
    <lineage>
        <taxon>Bacteria</taxon>
        <taxon>Bacillati</taxon>
        <taxon>Bacillota</taxon>
        <taxon>Clostridia</taxon>
        <taxon>Eubacteriales</taxon>
        <taxon>Oscillospiraceae</taxon>
        <taxon>Oscillospiraceae incertae sedis</taxon>
        <taxon>Candidatus Limousia</taxon>
    </lineage>
</organism>
<dbReference type="InterPro" id="IPR052549">
    <property type="entry name" value="SpmB"/>
</dbReference>
<proteinExistence type="predicted"/>
<accession>A0A9D1LY53</accession>
<evidence type="ECO:0000313" key="4">
    <source>
        <dbReference type="Proteomes" id="UP000824118"/>
    </source>
</evidence>
<evidence type="ECO:0000313" key="3">
    <source>
        <dbReference type="EMBL" id="HIU50160.1"/>
    </source>
</evidence>
<keyword evidence="1" id="KW-0472">Membrane</keyword>
<dbReference type="Pfam" id="PF07670">
    <property type="entry name" value="Gate"/>
    <property type="match status" value="1"/>
</dbReference>
<evidence type="ECO:0000256" key="1">
    <source>
        <dbReference type="SAM" id="Phobius"/>
    </source>
</evidence>